<name>A0A844GGP3_9NEIS</name>
<evidence type="ECO:0000313" key="2">
    <source>
        <dbReference type="Proteomes" id="UP000446658"/>
    </source>
</evidence>
<dbReference type="Proteomes" id="UP000446658">
    <property type="component" value="Unassembled WGS sequence"/>
</dbReference>
<reference evidence="1 2" key="1">
    <citation type="submission" date="2019-11" db="EMBL/GenBank/DDBJ databases">
        <title>Draft genome sequence of Paludibacterium sp. dN18-1.</title>
        <authorList>
            <person name="Im W.-T."/>
        </authorList>
    </citation>
    <scope>NUCLEOTIDE SEQUENCE [LARGE SCALE GENOMIC DNA]</scope>
    <source>
        <strain evidence="2">dN 18-1</strain>
    </source>
</reference>
<organism evidence="1 2">
    <name type="scientific">Paludibacterium denitrificans</name>
    <dbReference type="NCBI Taxonomy" id="2675226"/>
    <lineage>
        <taxon>Bacteria</taxon>
        <taxon>Pseudomonadati</taxon>
        <taxon>Pseudomonadota</taxon>
        <taxon>Betaproteobacteria</taxon>
        <taxon>Neisseriales</taxon>
        <taxon>Chromobacteriaceae</taxon>
        <taxon>Paludibacterium</taxon>
    </lineage>
</organism>
<dbReference type="EMBL" id="WLYX01000001">
    <property type="protein sequence ID" value="MTD34057.1"/>
    <property type="molecule type" value="Genomic_DNA"/>
</dbReference>
<keyword evidence="2" id="KW-1185">Reference proteome</keyword>
<dbReference type="AlphaFoldDB" id="A0A844GGP3"/>
<gene>
    <name evidence="1" type="ORF">GKE73_16665</name>
</gene>
<protein>
    <submittedName>
        <fullName evidence="1">Uncharacterized protein</fullName>
    </submittedName>
</protein>
<sequence length="77" mass="8425">MVGTTGDLVGVRSNADGVLILDRVLCQDKDPEYRTCAKQFERGRFDATTGQELDGFKPKTNGVQIDVATYKLASKKS</sequence>
<comment type="caution">
    <text evidence="1">The sequence shown here is derived from an EMBL/GenBank/DDBJ whole genome shotgun (WGS) entry which is preliminary data.</text>
</comment>
<evidence type="ECO:0000313" key="1">
    <source>
        <dbReference type="EMBL" id="MTD34057.1"/>
    </source>
</evidence>
<accession>A0A844GGP3</accession>
<proteinExistence type="predicted"/>